<dbReference type="AlphaFoldDB" id="A0A2M9Z8W6"/>
<evidence type="ECO:0000313" key="1">
    <source>
        <dbReference type="EMBL" id="PJZ64863.1"/>
    </source>
</evidence>
<comment type="caution">
    <text evidence="1">The sequence shown here is derived from an EMBL/GenBank/DDBJ whole genome shotgun (WGS) entry which is preliminary data.</text>
</comment>
<proteinExistence type="predicted"/>
<dbReference type="Proteomes" id="UP000231912">
    <property type="component" value="Unassembled WGS sequence"/>
</dbReference>
<organism evidence="1 2">
    <name type="scientific">Leptospira wolffii</name>
    <dbReference type="NCBI Taxonomy" id="409998"/>
    <lineage>
        <taxon>Bacteria</taxon>
        <taxon>Pseudomonadati</taxon>
        <taxon>Spirochaetota</taxon>
        <taxon>Spirochaetia</taxon>
        <taxon>Leptospirales</taxon>
        <taxon>Leptospiraceae</taxon>
        <taxon>Leptospira</taxon>
    </lineage>
</organism>
<dbReference type="RefSeq" id="WP_100759661.1">
    <property type="nucleotide sequence ID" value="NZ_NPDT01000007.1"/>
</dbReference>
<evidence type="ECO:0000313" key="2">
    <source>
        <dbReference type="Proteomes" id="UP000231912"/>
    </source>
</evidence>
<gene>
    <name evidence="1" type="ORF">CH371_15240</name>
</gene>
<dbReference type="EMBL" id="NPDT01000007">
    <property type="protein sequence ID" value="PJZ64863.1"/>
    <property type="molecule type" value="Genomic_DNA"/>
</dbReference>
<protein>
    <submittedName>
        <fullName evidence="1">Uncharacterized protein</fullName>
    </submittedName>
</protein>
<reference evidence="1 2" key="1">
    <citation type="submission" date="2017-07" db="EMBL/GenBank/DDBJ databases">
        <title>Leptospira spp. isolated from tropical soils.</title>
        <authorList>
            <person name="Thibeaux R."/>
            <person name="Iraola G."/>
            <person name="Ferres I."/>
            <person name="Bierque E."/>
            <person name="Girault D."/>
            <person name="Soupe-Gilbert M.-E."/>
            <person name="Picardeau M."/>
            <person name="Goarant C."/>
        </authorList>
    </citation>
    <scope>NUCLEOTIDE SEQUENCE [LARGE SCALE GENOMIC DNA]</scope>
    <source>
        <strain evidence="1 2">FH2-C-A2</strain>
    </source>
</reference>
<name>A0A2M9Z8W6_9LEPT</name>
<accession>A0A2M9Z8W6</accession>
<sequence length="215" mass="24398">MIKIPYTLIVIALSVQLGCTGTVQQKANVESPEDRASRILASVLSESDPPMRGVQFNPKGVENVNNILSIKMPKLFKKEITTHVKDKYAIYSYRDDCGGQNPCLSVLYLIAFIPDRLYSFEELVKRSIQTDFAENSYKVLEGWVDMDTSGADKKIILYGDGQLMGNSISGIYHDPKRKINVQVKAFLSFYQPFSDDDWRRMLAHNLIIFSSIKFL</sequence>